<dbReference type="GO" id="GO:0000774">
    <property type="term" value="F:adenyl-nucleotide exchange factor activity"/>
    <property type="evidence" value="ECO:0007669"/>
    <property type="project" value="InterPro"/>
</dbReference>
<dbReference type="AlphaFoldDB" id="A0A931LTR2"/>
<dbReference type="Gene3D" id="3.90.20.20">
    <property type="match status" value="1"/>
</dbReference>
<proteinExistence type="inferred from homology"/>
<evidence type="ECO:0000256" key="6">
    <source>
        <dbReference type="ARBA" id="ARBA00023186"/>
    </source>
</evidence>
<dbReference type="Proteomes" id="UP000727962">
    <property type="component" value="Unassembled WGS sequence"/>
</dbReference>
<evidence type="ECO:0000256" key="5">
    <source>
        <dbReference type="ARBA" id="ARBA00023016"/>
    </source>
</evidence>
<evidence type="ECO:0000313" key="15">
    <source>
        <dbReference type="Proteomes" id="UP000727962"/>
    </source>
</evidence>
<comment type="function">
    <text evidence="7 10 11">Participates actively in the response to hyperosmotic and heat shock by preventing the aggregation of stress-denatured proteins, in association with DnaK and GrpE. It is the nucleotide exchange factor for DnaK and may function as a thermosensor. Unfolded proteins bind initially to DnaJ; upon interaction with the DnaJ-bound protein, DnaK hydrolyzes its bound ATP, resulting in the formation of a stable complex. GrpE releases ADP from DnaK; ATP binding to DnaK triggers the release of the substrate protein, thus completing the reaction cycle. Several rounds of ATP-dependent interactions between DnaJ, DnaK and GrpE are required for fully efficient folding.</text>
</comment>
<evidence type="ECO:0000256" key="3">
    <source>
        <dbReference type="ARBA" id="ARBA00011738"/>
    </source>
</evidence>
<evidence type="ECO:0000256" key="12">
    <source>
        <dbReference type="RuleBase" id="RU004478"/>
    </source>
</evidence>
<dbReference type="HAMAP" id="MF_01151">
    <property type="entry name" value="GrpE"/>
    <property type="match status" value="1"/>
</dbReference>
<comment type="similarity">
    <text evidence="2 10 12">Belongs to the GrpE family.</text>
</comment>
<comment type="caution">
    <text evidence="14">The sequence shown here is derived from an EMBL/GenBank/DDBJ whole genome shotgun (WGS) entry which is preliminary data.</text>
</comment>
<dbReference type="FunFam" id="2.30.22.10:FF:000001">
    <property type="entry name" value="Protein GrpE"/>
    <property type="match status" value="1"/>
</dbReference>
<dbReference type="GO" id="GO:0051087">
    <property type="term" value="F:protein-folding chaperone binding"/>
    <property type="evidence" value="ECO:0007669"/>
    <property type="project" value="InterPro"/>
</dbReference>
<dbReference type="EMBL" id="JACOSL010000006">
    <property type="protein sequence ID" value="MBI1755661.1"/>
    <property type="molecule type" value="Genomic_DNA"/>
</dbReference>
<dbReference type="PRINTS" id="PR00773">
    <property type="entry name" value="GRPEPROTEIN"/>
</dbReference>
<feature type="region of interest" description="Disordered" evidence="13">
    <location>
        <begin position="1"/>
        <end position="21"/>
    </location>
</feature>
<dbReference type="GO" id="GO:0006457">
    <property type="term" value="P:protein folding"/>
    <property type="evidence" value="ECO:0007669"/>
    <property type="project" value="InterPro"/>
</dbReference>
<dbReference type="GO" id="GO:0042803">
    <property type="term" value="F:protein homodimerization activity"/>
    <property type="evidence" value="ECO:0007669"/>
    <property type="project" value="InterPro"/>
</dbReference>
<dbReference type="SUPFAM" id="SSF51064">
    <property type="entry name" value="Head domain of nucleotide exchange factor GrpE"/>
    <property type="match status" value="1"/>
</dbReference>
<keyword evidence="4 10" id="KW-0963">Cytoplasm</keyword>
<evidence type="ECO:0000256" key="11">
    <source>
        <dbReference type="RuleBase" id="RU000639"/>
    </source>
</evidence>
<organism evidence="14 15">
    <name type="scientific">Fimbriimonas ginsengisoli</name>
    <dbReference type="NCBI Taxonomy" id="1005039"/>
    <lineage>
        <taxon>Bacteria</taxon>
        <taxon>Bacillati</taxon>
        <taxon>Armatimonadota</taxon>
        <taxon>Fimbriimonadia</taxon>
        <taxon>Fimbriimonadales</taxon>
        <taxon>Fimbriimonadaceae</taxon>
        <taxon>Fimbriimonas</taxon>
    </lineage>
</organism>
<reference evidence="14" key="1">
    <citation type="submission" date="2020-07" db="EMBL/GenBank/DDBJ databases">
        <title>Huge and variable diversity of episymbiotic CPR bacteria and DPANN archaea in groundwater ecosystems.</title>
        <authorList>
            <person name="He C.Y."/>
            <person name="Keren R."/>
            <person name="Whittaker M."/>
            <person name="Farag I.F."/>
            <person name="Doudna J."/>
            <person name="Cate J.H.D."/>
            <person name="Banfield J.F."/>
        </authorList>
    </citation>
    <scope>NUCLEOTIDE SEQUENCE</scope>
    <source>
        <strain evidence="14">NC_groundwater_17_Pr7_B-0.1um_64_12</strain>
    </source>
</reference>
<evidence type="ECO:0000256" key="8">
    <source>
        <dbReference type="ARBA" id="ARBA00072274"/>
    </source>
</evidence>
<evidence type="ECO:0000256" key="2">
    <source>
        <dbReference type="ARBA" id="ARBA00009054"/>
    </source>
</evidence>
<sequence length="170" mass="18969">MPKHAPKPPAEPESAPVQAVPTPLEVLEAEAKGLRDQLLRTMAEFQNFRKRVQQESEQYRLLATEKLVTQLLPVLDNFERTIAACEEGAPMESVLDGIRAVERQLRGALEANHLRRISAEGHPFDPDLHEAIAAEPSEEPEGTIIKELEAGYRLGGRVLRPSRVKVSRKP</sequence>
<evidence type="ECO:0000256" key="4">
    <source>
        <dbReference type="ARBA" id="ARBA00022490"/>
    </source>
</evidence>
<dbReference type="GO" id="GO:0051082">
    <property type="term" value="F:unfolded protein binding"/>
    <property type="evidence" value="ECO:0007669"/>
    <property type="project" value="TreeGrafter"/>
</dbReference>
<evidence type="ECO:0000256" key="7">
    <source>
        <dbReference type="ARBA" id="ARBA00053401"/>
    </source>
</evidence>
<evidence type="ECO:0000256" key="9">
    <source>
        <dbReference type="ARBA" id="ARBA00076414"/>
    </source>
</evidence>
<dbReference type="SUPFAM" id="SSF58014">
    <property type="entry name" value="Coiled-coil domain of nucleotide exchange factor GrpE"/>
    <property type="match status" value="1"/>
</dbReference>
<keyword evidence="6 10" id="KW-0143">Chaperone</keyword>
<dbReference type="InterPro" id="IPR000740">
    <property type="entry name" value="GrpE"/>
</dbReference>
<comment type="subcellular location">
    <subcellularLocation>
        <location evidence="1 10">Cytoplasm</location>
    </subcellularLocation>
</comment>
<evidence type="ECO:0000256" key="13">
    <source>
        <dbReference type="SAM" id="MobiDB-lite"/>
    </source>
</evidence>
<dbReference type="PANTHER" id="PTHR21237">
    <property type="entry name" value="GRPE PROTEIN"/>
    <property type="match status" value="1"/>
</dbReference>
<evidence type="ECO:0000256" key="1">
    <source>
        <dbReference type="ARBA" id="ARBA00004496"/>
    </source>
</evidence>
<dbReference type="InterPro" id="IPR009012">
    <property type="entry name" value="GrpE_head"/>
</dbReference>
<keyword evidence="5 10" id="KW-0346">Stress response</keyword>
<dbReference type="Pfam" id="PF01025">
    <property type="entry name" value="GrpE"/>
    <property type="match status" value="1"/>
</dbReference>
<evidence type="ECO:0000313" key="14">
    <source>
        <dbReference type="EMBL" id="MBI1755661.1"/>
    </source>
</evidence>
<name>A0A931LTR2_FIMGI</name>
<comment type="subunit">
    <text evidence="3 10">Homodimer.</text>
</comment>
<dbReference type="PROSITE" id="PS01071">
    <property type="entry name" value="GRPE"/>
    <property type="match status" value="1"/>
</dbReference>
<protein>
    <recommendedName>
        <fullName evidence="8 10">Protein GrpE</fullName>
    </recommendedName>
    <alternativeName>
        <fullName evidence="9 10">HSP-70 cofactor</fullName>
    </alternativeName>
</protein>
<evidence type="ECO:0000256" key="10">
    <source>
        <dbReference type="HAMAP-Rule" id="MF_01151"/>
    </source>
</evidence>
<dbReference type="PANTHER" id="PTHR21237:SF23">
    <property type="entry name" value="GRPE PROTEIN HOMOLOG, MITOCHONDRIAL"/>
    <property type="match status" value="1"/>
</dbReference>
<dbReference type="Gene3D" id="2.30.22.10">
    <property type="entry name" value="Head domain of nucleotide exchange factor GrpE"/>
    <property type="match status" value="1"/>
</dbReference>
<dbReference type="InterPro" id="IPR013805">
    <property type="entry name" value="GrpE_CC"/>
</dbReference>
<accession>A0A931LTR2</accession>
<dbReference type="GO" id="GO:0005737">
    <property type="term" value="C:cytoplasm"/>
    <property type="evidence" value="ECO:0007669"/>
    <property type="project" value="UniProtKB-SubCell"/>
</dbReference>
<gene>
    <name evidence="10" type="primary">grpE</name>
    <name evidence="14" type="ORF">HYR64_00960</name>
</gene>
<dbReference type="CDD" id="cd00446">
    <property type="entry name" value="GrpE"/>
    <property type="match status" value="1"/>
</dbReference>